<name>A0A437JNG0_9BURK</name>
<organism evidence="2 3">
    <name type="scientific">Rubrivivax albus</name>
    <dbReference type="NCBI Taxonomy" id="2499835"/>
    <lineage>
        <taxon>Bacteria</taxon>
        <taxon>Pseudomonadati</taxon>
        <taxon>Pseudomonadota</taxon>
        <taxon>Betaproteobacteria</taxon>
        <taxon>Burkholderiales</taxon>
        <taxon>Sphaerotilaceae</taxon>
        <taxon>Rubrivivax</taxon>
    </lineage>
</organism>
<dbReference type="EMBL" id="SACT01000010">
    <property type="protein sequence ID" value="RVT48394.1"/>
    <property type="molecule type" value="Genomic_DNA"/>
</dbReference>
<evidence type="ECO:0000313" key="3">
    <source>
        <dbReference type="Proteomes" id="UP000288178"/>
    </source>
</evidence>
<evidence type="ECO:0000313" key="2">
    <source>
        <dbReference type="EMBL" id="RVT48394.1"/>
    </source>
</evidence>
<keyword evidence="3" id="KW-1185">Reference proteome</keyword>
<gene>
    <name evidence="2" type="ORF">ENE75_22115</name>
</gene>
<reference evidence="2 3" key="1">
    <citation type="submission" date="2019-01" db="EMBL/GenBank/DDBJ databases">
        <authorList>
            <person name="Chen W.-M."/>
        </authorList>
    </citation>
    <scope>NUCLEOTIDE SEQUENCE [LARGE SCALE GENOMIC DNA]</scope>
    <source>
        <strain evidence="2 3">ICH-3</strain>
    </source>
</reference>
<comment type="caution">
    <text evidence="2">The sequence shown here is derived from an EMBL/GenBank/DDBJ whole genome shotgun (WGS) entry which is preliminary data.</text>
</comment>
<dbReference type="AlphaFoldDB" id="A0A437JNG0"/>
<feature type="region of interest" description="Disordered" evidence="1">
    <location>
        <begin position="1"/>
        <end position="21"/>
    </location>
</feature>
<accession>A0A437JNG0</accession>
<evidence type="ECO:0000256" key="1">
    <source>
        <dbReference type="SAM" id="MobiDB-lite"/>
    </source>
</evidence>
<sequence length="216" mass="22148">MSTHLNRQAGTPGAPTMIRNIAPGSAAGLGRAIDSRHRSGAGAYEPVSVARDPSLNDAAAQRRIQHNAEARALALDLVAAGFNAPGVSVDDLQRLGPDRLRELQATMANDAAFAAYSMNDMLAEGGGVTGGDMLRLVTAVRAALQGASTEALAGLGEALLKSILKQVAPAQSTMAGNGADPYADYPDNPGLEHLMSAGRSSAAGDEFAGYSLNEHL</sequence>
<proteinExistence type="predicted"/>
<dbReference type="Proteomes" id="UP000288178">
    <property type="component" value="Unassembled WGS sequence"/>
</dbReference>
<dbReference type="RefSeq" id="WP_128200784.1">
    <property type="nucleotide sequence ID" value="NZ_SACT01000010.1"/>
</dbReference>
<protein>
    <submittedName>
        <fullName evidence="2">Uncharacterized protein</fullName>
    </submittedName>
</protein>